<dbReference type="Pfam" id="PF12770">
    <property type="entry name" value="CHAT"/>
    <property type="match status" value="1"/>
</dbReference>
<evidence type="ECO:0000259" key="2">
    <source>
        <dbReference type="Pfam" id="PF12770"/>
    </source>
</evidence>
<comment type="caution">
    <text evidence="3">The sequence shown here is derived from an EMBL/GenBank/DDBJ whole genome shotgun (WGS) entry which is preliminary data.</text>
</comment>
<accession>A0AAV3WN39</accession>
<dbReference type="PANTHER" id="PTHR10098:SF108">
    <property type="entry name" value="TETRATRICOPEPTIDE REPEAT PROTEIN 28"/>
    <property type="match status" value="1"/>
</dbReference>
<dbReference type="SUPFAM" id="SSF48452">
    <property type="entry name" value="TPR-like"/>
    <property type="match status" value="2"/>
</dbReference>
<dbReference type="PROSITE" id="PS50005">
    <property type="entry name" value="TPR"/>
    <property type="match status" value="4"/>
</dbReference>
<evidence type="ECO:0000313" key="4">
    <source>
        <dbReference type="Proteomes" id="UP001050975"/>
    </source>
</evidence>
<feature type="repeat" description="TPR" evidence="1">
    <location>
        <begin position="88"/>
        <end position="121"/>
    </location>
</feature>
<dbReference type="InterPro" id="IPR019734">
    <property type="entry name" value="TPR_rpt"/>
</dbReference>
<feature type="repeat" description="TPR" evidence="1">
    <location>
        <begin position="453"/>
        <end position="486"/>
    </location>
</feature>
<dbReference type="AlphaFoldDB" id="A0AAV3WN39"/>
<feature type="repeat" description="TPR" evidence="1">
    <location>
        <begin position="128"/>
        <end position="161"/>
    </location>
</feature>
<dbReference type="SMART" id="SM00028">
    <property type="entry name" value="TPR"/>
    <property type="match status" value="8"/>
</dbReference>
<reference evidence="3" key="1">
    <citation type="submission" date="2019-10" db="EMBL/GenBank/DDBJ databases">
        <title>Draft genome sequece of Microseira wollei NIES-4236.</title>
        <authorList>
            <person name="Yamaguchi H."/>
            <person name="Suzuki S."/>
            <person name="Kawachi M."/>
        </authorList>
    </citation>
    <scope>NUCLEOTIDE SEQUENCE</scope>
    <source>
        <strain evidence="3">NIES-4236</strain>
    </source>
</reference>
<feature type="repeat" description="TPR" evidence="1">
    <location>
        <begin position="333"/>
        <end position="366"/>
    </location>
</feature>
<keyword evidence="4" id="KW-1185">Reference proteome</keyword>
<dbReference type="InterPro" id="IPR011990">
    <property type="entry name" value="TPR-like_helical_dom_sf"/>
</dbReference>
<proteinExistence type="predicted"/>
<dbReference type="PANTHER" id="PTHR10098">
    <property type="entry name" value="RAPSYN-RELATED"/>
    <property type="match status" value="1"/>
</dbReference>
<protein>
    <submittedName>
        <fullName evidence="3">TPR repeat-containing protein</fullName>
    </submittedName>
</protein>
<evidence type="ECO:0000256" key="1">
    <source>
        <dbReference type="PROSITE-ProRule" id="PRU00339"/>
    </source>
</evidence>
<name>A0AAV3WN39_9CYAN</name>
<sequence>MRLPKIGLAALIVLVTSVVEMPPSLNLKGNWGVPKVLAQTTAERKAEADRLLNQGIQQFQTSQVQAALQSWEQALTIYREIKDRQGESNALGNLGLAYLDLGEYQKAIEYSQQRLAMARQIGDRQGEGQSLRDLGLAYLDLGEYQKAIEYSQQYLAMARQIGDRQGEGISLGILSFVYRSLGDYPKVIDYEHQRLVIFRQISDRQGEAESLDNLSVASLAVGDVQKMLEYANQQLPISQQIGDRQGAGISLGNLGVVYYYPGIYPKDHQKAIEYQEQRLTIARQIGDRHAEAAALGNLSFVYGWNSKDSQKAIEYQEQRLAIAREIGDRQAEGESLGHLGLAYRSLGDHQKAIEYSQQSLAIAREIGDRQAEAAALGNLGTVYRHLGDDQKAIEYDQQRLAIAREIGDRQGQSNALRNLSLASRSLEDDQKAIEYNQQHLAIARQIGDRQGESNALNNLGLAYRSLGDYQKAIEYHQQHLAIARQIGDRQGEGAALDNLGAALHKQGNLVAAEKTLLEGIEIWESIRDKSGSDDTTKVYIFEQQAGTYRTLQQVLIAQNKIDKALEISERSKARAFIELLARRLSANPTETLPANLLKPTIEQIKQIAKLQNATLVQYSIIYDDIIYDEIKIQGQQHGKELELYIWTIKPTGEVTFRKADLKPLWQNKDISLDRLVALSRQSIGVGSRTSVADAANVETRATLEIVLKPDADQAERLQQLHQILIEPIADFLPTDPNSRVIFSPQESLFLVPFPPLKDKSGKYLIEKHTILTAPSLQVLELTRQQRERINQGVKSQQTLVLGNPIMPSIPPSPGQPPQQMRPLPGAEREANVIAALLNTQPLTGSLGTKTAIVQKMPSARIIHLATHGIFDDFRGLGSAIALAPSGNDNGLLTAEEILDLKLNAELVVLSACDTGRGKITGDGIIGLSRSLISAGVPSVLVSLWAVPDAPTAELMTAFYQNWQKNPDKAQALRQAMLTMMKQYPNPKDWAAFTLIGEAE</sequence>
<dbReference type="Gene3D" id="1.25.40.10">
    <property type="entry name" value="Tetratricopeptide repeat domain"/>
    <property type="match status" value="4"/>
</dbReference>
<keyword evidence="1" id="KW-0802">TPR repeat</keyword>
<dbReference type="EMBL" id="BLAY01000199">
    <property type="protein sequence ID" value="GET43104.1"/>
    <property type="molecule type" value="Genomic_DNA"/>
</dbReference>
<organism evidence="3 4">
    <name type="scientific">Microseira wollei NIES-4236</name>
    <dbReference type="NCBI Taxonomy" id="2530354"/>
    <lineage>
        <taxon>Bacteria</taxon>
        <taxon>Bacillati</taxon>
        <taxon>Cyanobacteriota</taxon>
        <taxon>Cyanophyceae</taxon>
        <taxon>Oscillatoriophycideae</taxon>
        <taxon>Aerosakkonematales</taxon>
        <taxon>Aerosakkonemataceae</taxon>
        <taxon>Microseira</taxon>
    </lineage>
</organism>
<dbReference type="Pfam" id="PF13424">
    <property type="entry name" value="TPR_12"/>
    <property type="match status" value="5"/>
</dbReference>
<gene>
    <name evidence="3" type="ORF">MiSe_79250</name>
</gene>
<dbReference type="InterPro" id="IPR024983">
    <property type="entry name" value="CHAT_dom"/>
</dbReference>
<dbReference type="Proteomes" id="UP001050975">
    <property type="component" value="Unassembled WGS sequence"/>
</dbReference>
<feature type="domain" description="CHAT" evidence="2">
    <location>
        <begin position="716"/>
        <end position="997"/>
    </location>
</feature>
<dbReference type="Pfam" id="PF13176">
    <property type="entry name" value="TPR_7"/>
    <property type="match status" value="1"/>
</dbReference>
<evidence type="ECO:0000313" key="3">
    <source>
        <dbReference type="EMBL" id="GET43104.1"/>
    </source>
</evidence>
<dbReference type="RefSeq" id="WP_226591569.1">
    <property type="nucleotide sequence ID" value="NZ_BLAY01000199.1"/>
</dbReference>